<comment type="catalytic activity">
    <reaction evidence="10 12">
        <text>DNA(n) + a 2'-deoxyribonucleoside 5'-triphosphate = DNA(n+1) + diphosphate</text>
        <dbReference type="Rhea" id="RHEA:22508"/>
        <dbReference type="Rhea" id="RHEA-COMP:17339"/>
        <dbReference type="Rhea" id="RHEA-COMP:17340"/>
        <dbReference type="ChEBI" id="CHEBI:33019"/>
        <dbReference type="ChEBI" id="CHEBI:61560"/>
        <dbReference type="ChEBI" id="CHEBI:173112"/>
        <dbReference type="EC" id="2.7.7.7"/>
    </reaction>
</comment>
<reference evidence="15 16" key="1">
    <citation type="submission" date="2023-03" db="EMBL/GenBank/DDBJ databases">
        <title>Genome sequence of Lichtheimia ornata CBS 291.66.</title>
        <authorList>
            <person name="Mohabir J.T."/>
            <person name="Shea T.P."/>
            <person name="Kurbessoian T."/>
            <person name="Berby B."/>
            <person name="Fontaine J."/>
            <person name="Livny J."/>
            <person name="Gnirke A."/>
            <person name="Stajich J.E."/>
            <person name="Cuomo C.A."/>
        </authorList>
    </citation>
    <scope>NUCLEOTIDE SEQUENCE [LARGE SCALE GENOMIC DNA]</scope>
    <source>
        <strain evidence="15">CBS 291.66</strain>
    </source>
</reference>
<dbReference type="PROSITE" id="PS50172">
    <property type="entry name" value="BRCT"/>
    <property type="match status" value="1"/>
</dbReference>
<evidence type="ECO:0000313" key="15">
    <source>
        <dbReference type="EMBL" id="KAJ8654907.1"/>
    </source>
</evidence>
<evidence type="ECO:0000259" key="14">
    <source>
        <dbReference type="PROSITE" id="PS50172"/>
    </source>
</evidence>
<gene>
    <name evidence="15" type="ORF">O0I10_009472</name>
</gene>
<sequence length="521" mass="59060">MSESDSSTHYLSGVKAYIIPTKLRPYAIESMKKQLEKHGGEACPSQKDASVILTSLTAAPRIKRHVENHQVPVVSTQWLKDCGKQREHIAMDKYTIEMPRSNNQQQGEQPKATDTAAKDVDENTPDISHEILNRRYANMPPDPLPGYDEEDDPDLNERSTGGGDDDDSLAPDYLNSKYECLRPTPLKPYHNRKLVALLRLLERQREVNMEERNALSYRHAIAAIKAYPRKLRSGKEAHKITGIGEKISTLVQLYIDTGTIPDAEKLLSDEKFRTLSLFVKVFGVGTKTANMWYNSGYRTLKEVLEKAKLVKAVKLGIQLLPHFDQPMSRSDVEELIDIINKELPNVDKHAFTQPVGGYRRGKEQNGDLDIVIASRKLEHTTDHLLKRIVEHMIEAGYVKHVLLMSGKNSNHFGNHYTSGAADMEKLDTCFVAFMQPSTQIMRQVDFIVAALDDQPTAVLGWTGSRQFERSIRDYAKKEKNLSVQSHGMFDRTSSKKLASESEKQIFEMIGIPWLEPEMRNC</sequence>
<dbReference type="InterPro" id="IPR036420">
    <property type="entry name" value="BRCT_dom_sf"/>
</dbReference>
<dbReference type="Gene3D" id="1.10.150.20">
    <property type="entry name" value="5' to 3' exonuclease, C-terminal subdomain"/>
    <property type="match status" value="1"/>
</dbReference>
<dbReference type="SUPFAM" id="SSF47802">
    <property type="entry name" value="DNA polymerase beta, N-terminal domain-like"/>
    <property type="match status" value="1"/>
</dbReference>
<dbReference type="FunFam" id="3.30.210.10:FF:000005">
    <property type="entry name" value="DNA polymerase IV"/>
    <property type="match status" value="1"/>
</dbReference>
<keyword evidence="9" id="KW-0456">Lyase</keyword>
<evidence type="ECO:0000256" key="1">
    <source>
        <dbReference type="ARBA" id="ARBA00001936"/>
    </source>
</evidence>
<keyword evidence="11" id="KW-0460">Magnesium</keyword>
<protein>
    <recommendedName>
        <fullName evidence="12">DNA polymerase</fullName>
        <ecNumber evidence="12">2.7.7.7</ecNumber>
    </recommendedName>
</protein>
<evidence type="ECO:0000256" key="2">
    <source>
        <dbReference type="ARBA" id="ARBA00022634"/>
    </source>
</evidence>
<name>A0AAD7XYQ1_9FUNG</name>
<evidence type="ECO:0000256" key="9">
    <source>
        <dbReference type="ARBA" id="ARBA00023239"/>
    </source>
</evidence>
<keyword evidence="5" id="KW-0235">DNA replication</keyword>
<dbReference type="Gene3D" id="3.30.210.10">
    <property type="entry name" value="DNA polymerase, thumb domain"/>
    <property type="match status" value="1"/>
</dbReference>
<dbReference type="SMART" id="SM00483">
    <property type="entry name" value="POLXc"/>
    <property type="match status" value="1"/>
</dbReference>
<dbReference type="PANTHER" id="PTHR11276:SF28">
    <property type="entry name" value="DNA POLYMERASE LAMBDA"/>
    <property type="match status" value="1"/>
</dbReference>
<dbReference type="GO" id="GO:0016829">
    <property type="term" value="F:lyase activity"/>
    <property type="evidence" value="ECO:0007669"/>
    <property type="project" value="UniProtKB-KW"/>
</dbReference>
<dbReference type="InterPro" id="IPR001357">
    <property type="entry name" value="BRCT_dom"/>
</dbReference>
<evidence type="ECO:0000256" key="5">
    <source>
        <dbReference type="ARBA" id="ARBA00022705"/>
    </source>
</evidence>
<dbReference type="AlphaFoldDB" id="A0AAD7XYQ1"/>
<evidence type="ECO:0000256" key="10">
    <source>
        <dbReference type="ARBA" id="ARBA00049244"/>
    </source>
</evidence>
<comment type="cofactor">
    <cofactor evidence="1">
        <name>Mn(2+)</name>
        <dbReference type="ChEBI" id="CHEBI:29035"/>
    </cofactor>
</comment>
<dbReference type="EC" id="2.7.7.7" evidence="12"/>
<comment type="cofactor">
    <cofactor evidence="11">
        <name>Mg(2+)</name>
        <dbReference type="ChEBI" id="CHEBI:18420"/>
    </cofactor>
</comment>
<feature type="domain" description="BRCT" evidence="14">
    <location>
        <begin position="6"/>
        <end position="96"/>
    </location>
</feature>
<dbReference type="InterPro" id="IPR043519">
    <property type="entry name" value="NT_sf"/>
</dbReference>
<dbReference type="PRINTS" id="PR00869">
    <property type="entry name" value="DNAPOLX"/>
</dbReference>
<feature type="binding site" evidence="11">
    <location>
        <position position="369"/>
    </location>
    <ligand>
        <name>Mg(2+)</name>
        <dbReference type="ChEBI" id="CHEBI:18420"/>
    </ligand>
</feature>
<dbReference type="InterPro" id="IPR002054">
    <property type="entry name" value="DNA-dir_DNA_pol_X"/>
</dbReference>
<organism evidence="15 16">
    <name type="scientific">Lichtheimia ornata</name>
    <dbReference type="NCBI Taxonomy" id="688661"/>
    <lineage>
        <taxon>Eukaryota</taxon>
        <taxon>Fungi</taxon>
        <taxon>Fungi incertae sedis</taxon>
        <taxon>Mucoromycota</taxon>
        <taxon>Mucoromycotina</taxon>
        <taxon>Mucoromycetes</taxon>
        <taxon>Mucorales</taxon>
        <taxon>Lichtheimiaceae</taxon>
        <taxon>Lichtheimia</taxon>
    </lineage>
</organism>
<dbReference type="SUPFAM" id="SSF81301">
    <property type="entry name" value="Nucleotidyltransferase"/>
    <property type="match status" value="1"/>
</dbReference>
<feature type="binding site" evidence="11">
    <location>
        <position position="445"/>
    </location>
    <ligand>
        <name>Mg(2+)</name>
        <dbReference type="ChEBI" id="CHEBI:18420"/>
    </ligand>
</feature>
<keyword evidence="2" id="KW-0237">DNA synthesis</keyword>
<dbReference type="Proteomes" id="UP001234581">
    <property type="component" value="Unassembled WGS sequence"/>
</dbReference>
<dbReference type="GO" id="GO:0005634">
    <property type="term" value="C:nucleus"/>
    <property type="evidence" value="ECO:0007669"/>
    <property type="project" value="UniProtKB-SubCell"/>
</dbReference>
<dbReference type="GO" id="GO:0046872">
    <property type="term" value="F:metal ion binding"/>
    <property type="evidence" value="ECO:0007669"/>
    <property type="project" value="UniProtKB-UniRule"/>
</dbReference>
<dbReference type="CDD" id="cd00141">
    <property type="entry name" value="NT_POLXc"/>
    <property type="match status" value="1"/>
</dbReference>
<proteinExistence type="inferred from homology"/>
<comment type="similarity">
    <text evidence="12">Belongs to the DNA polymerase type-X family.</text>
</comment>
<dbReference type="GO" id="GO:0003677">
    <property type="term" value="F:DNA binding"/>
    <property type="evidence" value="ECO:0007669"/>
    <property type="project" value="UniProtKB-UniRule"/>
</dbReference>
<dbReference type="GeneID" id="83216878"/>
<dbReference type="InterPro" id="IPR027421">
    <property type="entry name" value="DNA_pol_lamdba_lyase_dom_sf"/>
</dbReference>
<dbReference type="SMART" id="SM00292">
    <property type="entry name" value="BRCT"/>
    <property type="match status" value="1"/>
</dbReference>
<dbReference type="PRINTS" id="PR00870">
    <property type="entry name" value="DNAPOLXBETA"/>
</dbReference>
<dbReference type="SUPFAM" id="SSF81585">
    <property type="entry name" value="PsbU/PolX domain-like"/>
    <property type="match status" value="1"/>
</dbReference>
<dbReference type="EMBL" id="JARTCD010000055">
    <property type="protein sequence ID" value="KAJ8654907.1"/>
    <property type="molecule type" value="Genomic_DNA"/>
</dbReference>
<dbReference type="Pfam" id="PF10391">
    <property type="entry name" value="DNA_pol_lambd_f"/>
    <property type="match status" value="1"/>
</dbReference>
<keyword evidence="11" id="KW-0479">Metal-binding</keyword>
<keyword evidence="16" id="KW-1185">Reference proteome</keyword>
<comment type="subcellular location">
    <subcellularLocation>
        <location evidence="12">Nucleus</location>
    </subcellularLocation>
</comment>
<keyword evidence="7 12" id="KW-0239">DNA-directed DNA polymerase</keyword>
<dbReference type="Pfam" id="PF16589">
    <property type="entry name" value="BRCT_2"/>
    <property type="match status" value="1"/>
</dbReference>
<evidence type="ECO:0000256" key="6">
    <source>
        <dbReference type="ARBA" id="ARBA00022763"/>
    </source>
</evidence>
<keyword evidence="8 12" id="KW-0234">DNA repair</keyword>
<dbReference type="GO" id="GO:0003887">
    <property type="term" value="F:DNA-directed DNA polymerase activity"/>
    <property type="evidence" value="ECO:0007669"/>
    <property type="project" value="UniProtKB-UniRule"/>
</dbReference>
<evidence type="ECO:0000256" key="13">
    <source>
        <dbReference type="SAM" id="MobiDB-lite"/>
    </source>
</evidence>
<evidence type="ECO:0000256" key="7">
    <source>
        <dbReference type="ARBA" id="ARBA00022932"/>
    </source>
</evidence>
<comment type="function">
    <text evidence="12">DNA polymerase that functions in several pathways of DNA repair. Involved in base excision repair (BER) responsible for repair of lesions that give rise to abasic (AP) sites in DNA. Also contributes to DNA double-strand break repair by non-homologous end joining and homologous recombination. Has both template-dependent and template-independent (terminal transferase) DNA polymerase activities. Has also a 5'-deoxyribose-5-phosphate lyase (dRP lyase) activity.</text>
</comment>
<dbReference type="GO" id="GO:0006303">
    <property type="term" value="P:double-strand break repair via nonhomologous end joining"/>
    <property type="evidence" value="ECO:0007669"/>
    <property type="project" value="TreeGrafter"/>
</dbReference>
<dbReference type="SUPFAM" id="SSF52113">
    <property type="entry name" value="BRCT domain"/>
    <property type="match status" value="1"/>
</dbReference>
<keyword evidence="12" id="KW-0539">Nucleus</keyword>
<keyword evidence="3 12" id="KW-0808">Transferase</keyword>
<evidence type="ECO:0000313" key="16">
    <source>
        <dbReference type="Proteomes" id="UP001234581"/>
    </source>
</evidence>
<dbReference type="Gene3D" id="1.10.150.110">
    <property type="entry name" value="DNA polymerase beta, N-terminal domain-like"/>
    <property type="match status" value="1"/>
</dbReference>
<dbReference type="InterPro" id="IPR022312">
    <property type="entry name" value="DNA_pol_X"/>
</dbReference>
<dbReference type="InterPro" id="IPR010996">
    <property type="entry name" value="HHH_MUS81"/>
</dbReference>
<keyword evidence="4 12" id="KW-0548">Nucleotidyltransferase</keyword>
<feature type="compositionally biased region" description="Basic and acidic residues" evidence="13">
    <location>
        <begin position="116"/>
        <end position="133"/>
    </location>
</feature>
<evidence type="ECO:0000256" key="12">
    <source>
        <dbReference type="RuleBase" id="RU366014"/>
    </source>
</evidence>
<keyword evidence="6 12" id="KW-0227">DNA damage</keyword>
<dbReference type="InterPro" id="IPR018944">
    <property type="entry name" value="DNA_pol_lambd_fingers_domain"/>
</dbReference>
<dbReference type="Gene3D" id="3.40.50.10190">
    <property type="entry name" value="BRCT domain"/>
    <property type="match status" value="1"/>
</dbReference>
<feature type="region of interest" description="Disordered" evidence="13">
    <location>
        <begin position="100"/>
        <end position="172"/>
    </location>
</feature>
<dbReference type="Pfam" id="PF14716">
    <property type="entry name" value="HHH_8"/>
    <property type="match status" value="1"/>
</dbReference>
<evidence type="ECO:0000256" key="8">
    <source>
        <dbReference type="ARBA" id="ARBA00023204"/>
    </source>
</evidence>
<evidence type="ECO:0000256" key="11">
    <source>
        <dbReference type="PIRSR" id="PIRSR000817-1"/>
    </source>
</evidence>
<dbReference type="PANTHER" id="PTHR11276">
    <property type="entry name" value="DNA POLYMERASE TYPE-X FAMILY MEMBER"/>
    <property type="match status" value="1"/>
</dbReference>
<feature type="binding site" evidence="11">
    <location>
        <position position="367"/>
    </location>
    <ligand>
        <name>Mg(2+)</name>
        <dbReference type="ChEBI" id="CHEBI:18420"/>
    </ligand>
</feature>
<dbReference type="InterPro" id="IPR029398">
    <property type="entry name" value="PolB_thumb"/>
</dbReference>
<evidence type="ECO:0000256" key="3">
    <source>
        <dbReference type="ARBA" id="ARBA00022679"/>
    </source>
</evidence>
<dbReference type="Pfam" id="PF14792">
    <property type="entry name" value="DNA_pol_B_palm"/>
    <property type="match status" value="1"/>
</dbReference>
<dbReference type="InterPro" id="IPR028207">
    <property type="entry name" value="DNA_pol_B_palm_palm"/>
</dbReference>
<evidence type="ECO:0000256" key="4">
    <source>
        <dbReference type="ARBA" id="ARBA00022695"/>
    </source>
</evidence>
<dbReference type="InterPro" id="IPR002008">
    <property type="entry name" value="DNA_pol_X_beta-like"/>
</dbReference>
<accession>A0AAD7XYQ1</accession>
<comment type="caution">
    <text evidence="15">The sequence shown here is derived from an EMBL/GenBank/DDBJ whole genome shotgun (WGS) entry which is preliminary data.</text>
</comment>
<dbReference type="Pfam" id="PF14791">
    <property type="entry name" value="DNA_pol_B_thumb"/>
    <property type="match status" value="1"/>
</dbReference>
<dbReference type="RefSeq" id="XP_058339821.1">
    <property type="nucleotide sequence ID" value="XM_058489464.1"/>
</dbReference>
<dbReference type="Gene3D" id="3.30.460.10">
    <property type="entry name" value="Beta Polymerase, domain 2"/>
    <property type="match status" value="1"/>
</dbReference>
<dbReference type="InterPro" id="IPR037160">
    <property type="entry name" value="DNA_Pol_thumb_sf"/>
</dbReference>